<name>A0A7X3FLH9_9BACL</name>
<dbReference type="InterPro" id="IPR036397">
    <property type="entry name" value="RNaseH_sf"/>
</dbReference>
<dbReference type="InterPro" id="IPR047201">
    <property type="entry name" value="ERI-1_3'hExo-like"/>
</dbReference>
<evidence type="ECO:0000256" key="1">
    <source>
        <dbReference type="ARBA" id="ARBA00022722"/>
    </source>
</evidence>
<feature type="domain" description="Exonuclease" evidence="4">
    <location>
        <begin position="2"/>
        <end position="181"/>
    </location>
</feature>
<evidence type="ECO:0000256" key="3">
    <source>
        <dbReference type="ARBA" id="ARBA00022839"/>
    </source>
</evidence>
<comment type="caution">
    <text evidence="5">The sequence shown here is derived from an EMBL/GenBank/DDBJ whole genome shotgun (WGS) entry which is preliminary data.</text>
</comment>
<evidence type="ECO:0000313" key="6">
    <source>
        <dbReference type="Proteomes" id="UP000490800"/>
    </source>
</evidence>
<dbReference type="RefSeq" id="WP_068777294.1">
    <property type="nucleotide sequence ID" value="NZ_RHLK01000016.1"/>
</dbReference>
<accession>A0A7X3FLH9</accession>
<dbReference type="SMART" id="SM00479">
    <property type="entry name" value="EXOIII"/>
    <property type="match status" value="1"/>
</dbReference>
<dbReference type="Gene3D" id="3.30.420.10">
    <property type="entry name" value="Ribonuclease H-like superfamily/Ribonuclease H"/>
    <property type="match status" value="1"/>
</dbReference>
<protein>
    <submittedName>
        <fullName evidence="5">Exonuclease</fullName>
    </submittedName>
</protein>
<evidence type="ECO:0000259" key="4">
    <source>
        <dbReference type="SMART" id="SM00479"/>
    </source>
</evidence>
<keyword evidence="6" id="KW-1185">Reference proteome</keyword>
<evidence type="ECO:0000256" key="2">
    <source>
        <dbReference type="ARBA" id="ARBA00022801"/>
    </source>
</evidence>
<keyword evidence="2" id="KW-0378">Hydrolase</keyword>
<dbReference type="OrthoDB" id="159416at2"/>
<proteinExistence type="predicted"/>
<dbReference type="Proteomes" id="UP000490800">
    <property type="component" value="Unassembled WGS sequence"/>
</dbReference>
<sequence length="221" mass="24953">MKFIVYDLEMTVTRKKIQVSEIIEIGAVQIELVDGKPAVTGTFQSFVKPDRSPVISASTRALTGITQSELQSAETWPLVQERLLEWIGGGEYYLCAWGPDDLIQLGSDCRMHGTKTDWIRNHNNLQKLMAGLVQQDKQQQIGLKTALEYWNIPFDGSHHRALDDAINTAKLFVHLYDQLTLETNEMSDLPLYSTEVVYKTGTFTNSPFEKLALFAEKEPTA</sequence>
<dbReference type="AlphaFoldDB" id="A0A7X3FLH9"/>
<dbReference type="InterPro" id="IPR012337">
    <property type="entry name" value="RNaseH-like_sf"/>
</dbReference>
<dbReference type="EMBL" id="RHLK01000016">
    <property type="protein sequence ID" value="MVP01918.1"/>
    <property type="molecule type" value="Genomic_DNA"/>
</dbReference>
<gene>
    <name evidence="5" type="ORF">EDM21_20780</name>
</gene>
<organism evidence="5 6">
    <name type="scientific">Paenibacillus lutrae</name>
    <dbReference type="NCBI Taxonomy" id="2078573"/>
    <lineage>
        <taxon>Bacteria</taxon>
        <taxon>Bacillati</taxon>
        <taxon>Bacillota</taxon>
        <taxon>Bacilli</taxon>
        <taxon>Bacillales</taxon>
        <taxon>Paenibacillaceae</taxon>
        <taxon>Paenibacillus</taxon>
    </lineage>
</organism>
<dbReference type="CDD" id="cd06133">
    <property type="entry name" value="ERI-1_3'hExo_like"/>
    <property type="match status" value="1"/>
</dbReference>
<dbReference type="Pfam" id="PF00929">
    <property type="entry name" value="RNase_T"/>
    <property type="match status" value="1"/>
</dbReference>
<dbReference type="PANTHER" id="PTHR23044:SF61">
    <property type="entry name" value="3'-5' EXORIBONUCLEASE 1-RELATED"/>
    <property type="match status" value="1"/>
</dbReference>
<dbReference type="GO" id="GO:0000175">
    <property type="term" value="F:3'-5'-RNA exonuclease activity"/>
    <property type="evidence" value="ECO:0007669"/>
    <property type="project" value="InterPro"/>
</dbReference>
<reference evidence="5 6" key="1">
    <citation type="journal article" date="2019" name="Microorganisms">
        <title>Paenibacillus lutrae sp. nov., A Chitinolytic Species Isolated from A River Otter in Castril Natural Park, Granada, Spain.</title>
        <authorList>
            <person name="Rodriguez M."/>
            <person name="Reina J.C."/>
            <person name="Bejar V."/>
            <person name="Llamas I."/>
        </authorList>
    </citation>
    <scope>NUCLEOTIDE SEQUENCE [LARGE SCALE GENOMIC DNA]</scope>
    <source>
        <strain evidence="5 6">N10</strain>
    </source>
</reference>
<dbReference type="SUPFAM" id="SSF53098">
    <property type="entry name" value="Ribonuclease H-like"/>
    <property type="match status" value="1"/>
</dbReference>
<keyword evidence="1" id="KW-0540">Nuclease</keyword>
<keyword evidence="3 5" id="KW-0269">Exonuclease</keyword>
<dbReference type="InterPro" id="IPR013520">
    <property type="entry name" value="Ribonucl_H"/>
</dbReference>
<dbReference type="InterPro" id="IPR051274">
    <property type="entry name" value="3-5_Exoribonuclease"/>
</dbReference>
<dbReference type="PANTHER" id="PTHR23044">
    <property type="entry name" value="3'-5' EXONUCLEASE ERI1-RELATED"/>
    <property type="match status" value="1"/>
</dbReference>
<dbReference type="GO" id="GO:0003676">
    <property type="term" value="F:nucleic acid binding"/>
    <property type="evidence" value="ECO:0007669"/>
    <property type="project" value="InterPro"/>
</dbReference>
<evidence type="ECO:0000313" key="5">
    <source>
        <dbReference type="EMBL" id="MVP01918.1"/>
    </source>
</evidence>